<dbReference type="InterPro" id="IPR036901">
    <property type="entry name" value="Asp/Orn_carbamoylTrfase_sf"/>
</dbReference>
<evidence type="ECO:0000313" key="11">
    <source>
        <dbReference type="EMBL" id="HGU59606.1"/>
    </source>
</evidence>
<dbReference type="NCBIfam" id="TIGR00670">
    <property type="entry name" value="asp_carb_tr"/>
    <property type="match status" value="1"/>
</dbReference>
<dbReference type="FunFam" id="3.40.50.1370:FF:000001">
    <property type="entry name" value="Aspartate carbamoyltransferase"/>
    <property type="match status" value="1"/>
</dbReference>
<evidence type="ECO:0000256" key="2">
    <source>
        <dbReference type="ARBA" id="ARBA00008896"/>
    </source>
</evidence>
<feature type="binding site" evidence="7">
    <location>
        <position position="85"/>
    </location>
    <ligand>
        <name>L-aspartate</name>
        <dbReference type="ChEBI" id="CHEBI:29991"/>
    </ligand>
</feature>
<dbReference type="PANTHER" id="PTHR45753">
    <property type="entry name" value="ORNITHINE CARBAMOYLTRANSFERASE, MITOCHONDRIAL"/>
    <property type="match status" value="1"/>
</dbReference>
<feature type="binding site" evidence="7">
    <location>
        <position position="137"/>
    </location>
    <ligand>
        <name>carbamoyl phosphate</name>
        <dbReference type="ChEBI" id="CHEBI:58228"/>
    </ligand>
</feature>
<dbReference type="InterPro" id="IPR006132">
    <property type="entry name" value="Asp/Orn_carbamoyltranf_P-bd"/>
</dbReference>
<evidence type="ECO:0000259" key="8">
    <source>
        <dbReference type="Pfam" id="PF00185"/>
    </source>
</evidence>
<comment type="pathway">
    <text evidence="1 7">Pyrimidine metabolism; UMP biosynthesis via de novo pathway; (S)-dihydroorotate from bicarbonate: step 2/3.</text>
</comment>
<dbReference type="GO" id="GO:0006207">
    <property type="term" value="P:'de novo' pyrimidine nucleobase biosynthetic process"/>
    <property type="evidence" value="ECO:0007669"/>
    <property type="project" value="InterPro"/>
</dbReference>
<dbReference type="PRINTS" id="PR00101">
    <property type="entry name" value="ATCASE"/>
</dbReference>
<dbReference type="PROSITE" id="PS00097">
    <property type="entry name" value="CARBAMOYLTRANSFERASE"/>
    <property type="match status" value="1"/>
</dbReference>
<evidence type="ECO:0000256" key="1">
    <source>
        <dbReference type="ARBA" id="ARBA00004852"/>
    </source>
</evidence>
<evidence type="ECO:0000256" key="7">
    <source>
        <dbReference type="HAMAP-Rule" id="MF_00001"/>
    </source>
</evidence>
<evidence type="ECO:0000256" key="4">
    <source>
        <dbReference type="ARBA" id="ARBA00022975"/>
    </source>
</evidence>
<evidence type="ECO:0000256" key="6">
    <source>
        <dbReference type="ARBA" id="ARBA00048859"/>
    </source>
</evidence>
<comment type="subunit">
    <text evidence="7">Heterooligomer of catalytic and regulatory chains.</text>
</comment>
<protein>
    <recommendedName>
        <fullName evidence="7">Aspartate carbamoyltransferase</fullName>
        <ecNumber evidence="7">2.1.3.2</ecNumber>
    </recommendedName>
    <alternativeName>
        <fullName evidence="7">Aspartate transcarbamylase</fullName>
        <shortName evidence="7">ATCase</shortName>
    </alternativeName>
</protein>
<sequence>MSRFRHLISIDDLSKDDIEYILKKADEFLEIAIKKKKLNLLEGKVLANLFYEPSTRTRMSFEVAMKRLGGDVINMGSVEATSIAKGESLADTIRVVENYADCIVLRHYREGAARFAAEISEVPIINAGDGAGQHPTQTLLDLYTIKRESKLERLKIALIGDLKYSRTIHSLVKALSLFNAEIYLVSPPSLRLPEDLMESAKCVETDLKQAIEEADVLYVTRIQKERFPDEEEYRKVAGSYKITAEMLRNSKAIVMHPLPRVDEISYDVDNLKNAIYFKQAFYGVPVRMAILSEVMG</sequence>
<feature type="binding site" evidence="7">
    <location>
        <position position="258"/>
    </location>
    <ligand>
        <name>carbamoyl phosphate</name>
        <dbReference type="ChEBI" id="CHEBI:58228"/>
    </ligand>
</feature>
<dbReference type="PANTHER" id="PTHR45753:SF6">
    <property type="entry name" value="ASPARTATE CARBAMOYLTRANSFERASE"/>
    <property type="match status" value="1"/>
</dbReference>
<keyword evidence="3 7" id="KW-0808">Transferase</keyword>
<keyword evidence="4 7" id="KW-0665">Pyrimidine biosynthesis</keyword>
<dbReference type="HAMAP" id="MF_00001">
    <property type="entry name" value="Asp_carb_tr"/>
    <property type="match status" value="1"/>
</dbReference>
<dbReference type="Pfam" id="PF00185">
    <property type="entry name" value="OTCace"/>
    <property type="match status" value="1"/>
</dbReference>
<comment type="caution">
    <text evidence="10">The sequence shown here is derived from an EMBL/GenBank/DDBJ whole genome shotgun (WGS) entry which is preliminary data.</text>
</comment>
<dbReference type="Gene3D" id="3.40.50.1370">
    <property type="entry name" value="Aspartate/ornithine carbamoyltransferase"/>
    <property type="match status" value="2"/>
</dbReference>
<name>A0A7C3YBI6_9EURY</name>
<accession>A0A7C3YBI6</accession>
<dbReference type="GO" id="GO:0006520">
    <property type="term" value="P:amino acid metabolic process"/>
    <property type="evidence" value="ECO:0007669"/>
    <property type="project" value="InterPro"/>
</dbReference>
<feature type="binding site" evidence="7">
    <location>
        <position position="259"/>
    </location>
    <ligand>
        <name>carbamoyl phosphate</name>
        <dbReference type="ChEBI" id="CHEBI:58228"/>
    </ligand>
</feature>
<dbReference type="EC" id="2.1.3.2" evidence="7"/>
<evidence type="ECO:0000256" key="3">
    <source>
        <dbReference type="ARBA" id="ARBA00022679"/>
    </source>
</evidence>
<feature type="binding site" evidence="7">
    <location>
        <position position="166"/>
    </location>
    <ligand>
        <name>L-aspartate</name>
        <dbReference type="ChEBI" id="CHEBI:29991"/>
    </ligand>
</feature>
<evidence type="ECO:0000313" key="10">
    <source>
        <dbReference type="EMBL" id="HGE65597.1"/>
    </source>
</evidence>
<proteinExistence type="inferred from homology"/>
<feature type="binding site" evidence="7">
    <location>
        <position position="56"/>
    </location>
    <ligand>
        <name>carbamoyl phosphate</name>
        <dbReference type="ChEBI" id="CHEBI:58228"/>
    </ligand>
</feature>
<evidence type="ECO:0000259" key="9">
    <source>
        <dbReference type="Pfam" id="PF02729"/>
    </source>
</evidence>
<gene>
    <name evidence="7 10" type="primary">pyrB</name>
    <name evidence="11" type="ORF">ENT89_05530</name>
    <name evidence="10" type="ORF">ENX77_00420</name>
</gene>
<dbReference type="GO" id="GO:0044205">
    <property type="term" value="P:'de novo' UMP biosynthetic process"/>
    <property type="evidence" value="ECO:0007669"/>
    <property type="project" value="UniProtKB-UniRule"/>
</dbReference>
<evidence type="ECO:0000256" key="5">
    <source>
        <dbReference type="ARBA" id="ARBA00043884"/>
    </source>
</evidence>
<dbReference type="PRINTS" id="PR00100">
    <property type="entry name" value="AOTCASE"/>
</dbReference>
<dbReference type="InterPro" id="IPR006131">
    <property type="entry name" value="Asp_carbamoyltransf_Asp/Orn-bd"/>
</dbReference>
<dbReference type="InterPro" id="IPR006130">
    <property type="entry name" value="Asp/Orn_carbamoylTrfase"/>
</dbReference>
<dbReference type="Pfam" id="PF02729">
    <property type="entry name" value="OTCace_N"/>
    <property type="match status" value="1"/>
</dbReference>
<dbReference type="SUPFAM" id="SSF53671">
    <property type="entry name" value="Aspartate/ornithine carbamoyltransferase"/>
    <property type="match status" value="1"/>
</dbReference>
<feature type="binding site" evidence="7">
    <location>
        <position position="134"/>
    </location>
    <ligand>
        <name>carbamoyl phosphate</name>
        <dbReference type="ChEBI" id="CHEBI:58228"/>
    </ligand>
</feature>
<comment type="similarity">
    <text evidence="2 7">Belongs to the aspartate/ornithine carbamoyltransferase superfamily. ATCase family.</text>
</comment>
<comment type="function">
    <text evidence="5 7">Catalyzes the condensation of carbamoyl phosphate and aspartate to form carbamoyl aspartate and inorganic phosphate, the committed step in the de novo pyrimidine nucleotide biosynthesis pathway.</text>
</comment>
<feature type="domain" description="Aspartate/ornithine carbamoyltransferase Asp/Orn-binding" evidence="8">
    <location>
        <begin position="154"/>
        <end position="292"/>
    </location>
</feature>
<dbReference type="GO" id="GO:0016597">
    <property type="term" value="F:amino acid binding"/>
    <property type="evidence" value="ECO:0007669"/>
    <property type="project" value="InterPro"/>
</dbReference>
<dbReference type="NCBIfam" id="NF002032">
    <property type="entry name" value="PRK00856.1"/>
    <property type="match status" value="1"/>
</dbReference>
<feature type="domain" description="Aspartate/ornithine carbamoyltransferase carbamoyl-P binding" evidence="9">
    <location>
        <begin position="5"/>
        <end position="146"/>
    </location>
</feature>
<dbReference type="AlphaFoldDB" id="A0A7C3YBI6"/>
<dbReference type="EMBL" id="DTAK01000039">
    <property type="protein sequence ID" value="HGU59606.1"/>
    <property type="molecule type" value="Genomic_DNA"/>
</dbReference>
<feature type="binding site" evidence="7">
    <location>
        <position position="57"/>
    </location>
    <ligand>
        <name>carbamoyl phosphate</name>
        <dbReference type="ChEBI" id="CHEBI:58228"/>
    </ligand>
</feature>
<dbReference type="UniPathway" id="UPA00070">
    <property type="reaction ID" value="UER00116"/>
</dbReference>
<feature type="binding site" evidence="7">
    <location>
        <position position="106"/>
    </location>
    <ligand>
        <name>carbamoyl phosphate</name>
        <dbReference type="ChEBI" id="CHEBI:58228"/>
    </ligand>
</feature>
<dbReference type="InterPro" id="IPR002082">
    <property type="entry name" value="Asp_carbamoyltransf"/>
</dbReference>
<comment type="catalytic activity">
    <reaction evidence="6 7">
        <text>carbamoyl phosphate + L-aspartate = N-carbamoyl-L-aspartate + phosphate + H(+)</text>
        <dbReference type="Rhea" id="RHEA:20013"/>
        <dbReference type="ChEBI" id="CHEBI:15378"/>
        <dbReference type="ChEBI" id="CHEBI:29991"/>
        <dbReference type="ChEBI" id="CHEBI:32814"/>
        <dbReference type="ChEBI" id="CHEBI:43474"/>
        <dbReference type="ChEBI" id="CHEBI:58228"/>
        <dbReference type="EC" id="2.1.3.2"/>
    </reaction>
</comment>
<dbReference type="GO" id="GO:0004070">
    <property type="term" value="F:aspartate carbamoyltransferase activity"/>
    <property type="evidence" value="ECO:0007669"/>
    <property type="project" value="UniProtKB-UniRule"/>
</dbReference>
<dbReference type="EMBL" id="DTPI01000004">
    <property type="protein sequence ID" value="HGE65597.1"/>
    <property type="molecule type" value="Genomic_DNA"/>
</dbReference>
<feature type="binding site" evidence="7">
    <location>
        <position position="221"/>
    </location>
    <ligand>
        <name>L-aspartate</name>
        <dbReference type="ChEBI" id="CHEBI:29991"/>
    </ligand>
</feature>
<reference evidence="10" key="1">
    <citation type="journal article" date="2020" name="mSystems">
        <title>Genome- and Community-Level Interaction Insights into Carbon Utilization and Element Cycling Functions of Hydrothermarchaeota in Hydrothermal Sediment.</title>
        <authorList>
            <person name="Zhou Z."/>
            <person name="Liu Y."/>
            <person name="Xu W."/>
            <person name="Pan J."/>
            <person name="Luo Z.H."/>
            <person name="Li M."/>
        </authorList>
    </citation>
    <scope>NUCLEOTIDE SEQUENCE [LARGE SCALE GENOMIC DNA]</scope>
    <source>
        <strain evidence="11">SpSt-62</strain>
        <strain evidence="10">SpSt-97</strain>
    </source>
</reference>
<organism evidence="10">
    <name type="scientific">Geoglobus ahangari</name>
    <dbReference type="NCBI Taxonomy" id="113653"/>
    <lineage>
        <taxon>Archaea</taxon>
        <taxon>Methanobacteriati</taxon>
        <taxon>Methanobacteriota</taxon>
        <taxon>Archaeoglobi</taxon>
        <taxon>Archaeoglobales</taxon>
        <taxon>Archaeoglobaceae</taxon>
        <taxon>Geoglobus</taxon>
    </lineage>
</organism>
<dbReference type="FunFam" id="3.40.50.1370:FF:000002">
    <property type="entry name" value="Aspartate carbamoyltransferase 2"/>
    <property type="match status" value="1"/>
</dbReference>